<feature type="non-terminal residue" evidence="1">
    <location>
        <position position="84"/>
    </location>
</feature>
<comment type="caution">
    <text evidence="1">The sequence shown here is derived from an EMBL/GenBank/DDBJ whole genome shotgun (WGS) entry which is preliminary data.</text>
</comment>
<dbReference type="InterPro" id="IPR017552">
    <property type="entry name" value="PHI/rmpB"/>
</dbReference>
<dbReference type="Gene3D" id="3.40.50.10490">
    <property type="entry name" value="Glucose-6-phosphate isomerase like protein, domain 1"/>
    <property type="match status" value="1"/>
</dbReference>
<dbReference type="GO" id="GO:0016853">
    <property type="term" value="F:isomerase activity"/>
    <property type="evidence" value="ECO:0007669"/>
    <property type="project" value="InterPro"/>
</dbReference>
<evidence type="ECO:0008006" key="2">
    <source>
        <dbReference type="Google" id="ProtNLM"/>
    </source>
</evidence>
<dbReference type="PANTHER" id="PTHR43443:SF1">
    <property type="entry name" value="3-HEXULOSE-6-PHOSPHATE ISOMERASE"/>
    <property type="match status" value="1"/>
</dbReference>
<name>X0TQD3_9ZZZZ</name>
<dbReference type="PANTHER" id="PTHR43443">
    <property type="entry name" value="3-HEXULOSE-6-PHOSPHATE ISOMERASE"/>
    <property type="match status" value="1"/>
</dbReference>
<dbReference type="SUPFAM" id="SSF53697">
    <property type="entry name" value="SIS domain"/>
    <property type="match status" value="1"/>
</dbReference>
<evidence type="ECO:0000313" key="1">
    <source>
        <dbReference type="EMBL" id="GAF89436.1"/>
    </source>
</evidence>
<dbReference type="EMBL" id="BARS01011395">
    <property type="protein sequence ID" value="GAF89436.1"/>
    <property type="molecule type" value="Genomic_DNA"/>
</dbReference>
<gene>
    <name evidence="1" type="ORF">S01H1_20738</name>
</gene>
<protein>
    <recommendedName>
        <fullName evidence="2">SIS domain-containing protein</fullName>
    </recommendedName>
</protein>
<dbReference type="AlphaFoldDB" id="X0TQD3"/>
<sequence length="84" mass="9432">MKNLDSNLIQERFLTTLLEIADQVKKNSDSIDLSQVIILIDLIIEVKSNNGRIFIYGAGRSGFIGKCFAQRLMHLGIKSCFISD</sequence>
<organism evidence="1">
    <name type="scientific">marine sediment metagenome</name>
    <dbReference type="NCBI Taxonomy" id="412755"/>
    <lineage>
        <taxon>unclassified sequences</taxon>
        <taxon>metagenomes</taxon>
        <taxon>ecological metagenomes</taxon>
    </lineage>
</organism>
<reference evidence="1" key="1">
    <citation type="journal article" date="2014" name="Front. Microbiol.">
        <title>High frequency of phylogenetically diverse reductive dehalogenase-homologous genes in deep subseafloor sedimentary metagenomes.</title>
        <authorList>
            <person name="Kawai M."/>
            <person name="Futagami T."/>
            <person name="Toyoda A."/>
            <person name="Takaki Y."/>
            <person name="Nishi S."/>
            <person name="Hori S."/>
            <person name="Arai W."/>
            <person name="Tsubouchi T."/>
            <person name="Morono Y."/>
            <person name="Uchiyama I."/>
            <person name="Ito T."/>
            <person name="Fujiyama A."/>
            <person name="Inagaki F."/>
            <person name="Takami H."/>
        </authorList>
    </citation>
    <scope>NUCLEOTIDE SEQUENCE</scope>
    <source>
        <strain evidence="1">Expedition CK06-06</strain>
    </source>
</reference>
<proteinExistence type="predicted"/>
<dbReference type="InterPro" id="IPR046348">
    <property type="entry name" value="SIS_dom_sf"/>
</dbReference>
<accession>X0TQD3</accession>
<dbReference type="GO" id="GO:1901135">
    <property type="term" value="P:carbohydrate derivative metabolic process"/>
    <property type="evidence" value="ECO:0007669"/>
    <property type="project" value="InterPro"/>
</dbReference>
<dbReference type="GO" id="GO:0097367">
    <property type="term" value="F:carbohydrate derivative binding"/>
    <property type="evidence" value="ECO:0007669"/>
    <property type="project" value="InterPro"/>
</dbReference>